<name>A0A5S4X3S3_9BRAD</name>
<dbReference type="OrthoDB" id="8229016at2"/>
<dbReference type="Pfam" id="PF12071">
    <property type="entry name" value="DUF3551"/>
    <property type="match status" value="1"/>
</dbReference>
<gene>
    <name evidence="2" type="ORF">FXB38_05415</name>
</gene>
<keyword evidence="3" id="KW-1185">Reference proteome</keyword>
<feature type="chain" id="PRO_5024314461" evidence="1">
    <location>
        <begin position="23"/>
        <end position="84"/>
    </location>
</feature>
<evidence type="ECO:0000313" key="3">
    <source>
        <dbReference type="Proteomes" id="UP000324853"/>
    </source>
</evidence>
<keyword evidence="1" id="KW-0732">Signal</keyword>
<reference evidence="2 3" key="1">
    <citation type="submission" date="2019-08" db="EMBL/GenBank/DDBJ databases">
        <title>Bradyrhizobium hipponensis sp. nov., a rhizobium isolated from a Lupinus angustifolius root nodule in Tunisia.</title>
        <authorList>
            <person name="Off K."/>
            <person name="Rejili M."/>
            <person name="Mars M."/>
            <person name="Brachmann A."/>
            <person name="Marin M."/>
        </authorList>
    </citation>
    <scope>NUCLEOTIDE SEQUENCE [LARGE SCALE GENOMIC DNA]</scope>
    <source>
        <strain evidence="2 3">CTAW11</strain>
    </source>
</reference>
<dbReference type="RefSeq" id="WP_148749741.1">
    <property type="nucleotide sequence ID" value="NZ_VSSR01000010.1"/>
</dbReference>
<sequence>MRALPTLLLVGITMAVATPASAQRFAGNAPVCMQKWQWGGSSYITCQFASWDECRATAAGLSAMCLSNPYVQRPAHPDRSPRFR</sequence>
<feature type="signal peptide" evidence="1">
    <location>
        <begin position="1"/>
        <end position="22"/>
    </location>
</feature>
<protein>
    <submittedName>
        <fullName evidence="2">DUF3551 domain-containing protein</fullName>
    </submittedName>
</protein>
<evidence type="ECO:0000313" key="2">
    <source>
        <dbReference type="EMBL" id="TYL87046.1"/>
    </source>
</evidence>
<dbReference type="AlphaFoldDB" id="A0A5S4X3S3"/>
<organism evidence="2 3">
    <name type="scientific">Bradyrhizobium cytisi</name>
    <dbReference type="NCBI Taxonomy" id="515489"/>
    <lineage>
        <taxon>Bacteria</taxon>
        <taxon>Pseudomonadati</taxon>
        <taxon>Pseudomonadota</taxon>
        <taxon>Alphaproteobacteria</taxon>
        <taxon>Hyphomicrobiales</taxon>
        <taxon>Nitrobacteraceae</taxon>
        <taxon>Bradyrhizobium</taxon>
    </lineage>
</organism>
<proteinExistence type="predicted"/>
<accession>A0A5S4X3S3</accession>
<dbReference type="InterPro" id="IPR021937">
    <property type="entry name" value="DUF3551"/>
</dbReference>
<comment type="caution">
    <text evidence="2">The sequence shown here is derived from an EMBL/GenBank/DDBJ whole genome shotgun (WGS) entry which is preliminary data.</text>
</comment>
<dbReference type="Proteomes" id="UP000324853">
    <property type="component" value="Unassembled WGS sequence"/>
</dbReference>
<evidence type="ECO:0000256" key="1">
    <source>
        <dbReference type="SAM" id="SignalP"/>
    </source>
</evidence>
<dbReference type="EMBL" id="VSSR01000010">
    <property type="protein sequence ID" value="TYL87046.1"/>
    <property type="molecule type" value="Genomic_DNA"/>
</dbReference>